<dbReference type="Proteomes" id="UP001592531">
    <property type="component" value="Unassembled WGS sequence"/>
</dbReference>
<feature type="compositionally biased region" description="Gly residues" evidence="1">
    <location>
        <begin position="58"/>
        <end position="82"/>
    </location>
</feature>
<reference evidence="3 4" key="1">
    <citation type="submission" date="2024-09" db="EMBL/GenBank/DDBJ databases">
        <authorList>
            <person name="Lee S.D."/>
        </authorList>
    </citation>
    <scope>NUCLEOTIDE SEQUENCE [LARGE SCALE GENOMIC DNA]</scope>
    <source>
        <strain evidence="3 4">N8-3</strain>
    </source>
</reference>
<evidence type="ECO:0000313" key="4">
    <source>
        <dbReference type="Proteomes" id="UP001592531"/>
    </source>
</evidence>
<comment type="caution">
    <text evidence="3">The sequence shown here is derived from an EMBL/GenBank/DDBJ whole genome shotgun (WGS) entry which is preliminary data.</text>
</comment>
<organism evidence="3 4">
    <name type="scientific">Streptacidiphilus cavernicola</name>
    <dbReference type="NCBI Taxonomy" id="3342716"/>
    <lineage>
        <taxon>Bacteria</taxon>
        <taxon>Bacillati</taxon>
        <taxon>Actinomycetota</taxon>
        <taxon>Actinomycetes</taxon>
        <taxon>Kitasatosporales</taxon>
        <taxon>Streptomycetaceae</taxon>
        <taxon>Streptacidiphilus</taxon>
    </lineage>
</organism>
<dbReference type="EMBL" id="JBHFAB010000006">
    <property type="protein sequence ID" value="MFC1417074.1"/>
    <property type="molecule type" value="Genomic_DNA"/>
</dbReference>
<gene>
    <name evidence="3" type="ORF">ACEZDE_10505</name>
</gene>
<protein>
    <recommendedName>
        <fullName evidence="5">DUF4190 domain-containing protein</fullName>
    </recommendedName>
</protein>
<feature type="compositionally biased region" description="Basic and acidic residues" evidence="1">
    <location>
        <begin position="41"/>
        <end position="57"/>
    </location>
</feature>
<evidence type="ECO:0000256" key="2">
    <source>
        <dbReference type="SAM" id="Phobius"/>
    </source>
</evidence>
<evidence type="ECO:0008006" key="5">
    <source>
        <dbReference type="Google" id="ProtNLM"/>
    </source>
</evidence>
<feature type="region of interest" description="Disordered" evidence="1">
    <location>
        <begin position="1"/>
        <end position="119"/>
    </location>
</feature>
<evidence type="ECO:0000256" key="1">
    <source>
        <dbReference type="SAM" id="MobiDB-lite"/>
    </source>
</evidence>
<evidence type="ECO:0000313" key="3">
    <source>
        <dbReference type="EMBL" id="MFC1417074.1"/>
    </source>
</evidence>
<keyword evidence="2" id="KW-1133">Transmembrane helix</keyword>
<feature type="transmembrane region" description="Helical" evidence="2">
    <location>
        <begin position="216"/>
        <end position="241"/>
    </location>
</feature>
<name>A0ABV6VTI5_9ACTN</name>
<proteinExistence type="predicted"/>
<sequence>MVQKSDSGTPPEGPRDPFAPPPKDAPDRPWQPRQPRQHPNHPGERGWANEDPPRGGGEDGSGGQDGGSGSGPSGSGPAGNGGQRPVVPPPHPWSPGYQGAPPRLGYGPQPQGPRFDPTDPVQRRARYALLSGMWGIFFLILGLPYVTLALASLALYWSISSLRGTAKTPVSALTAGASGPAAGTVGPAGPPPPPGYGHGGYLAPPPPYATKPQLPAALGGLVASIVGLSLVAAVFGVQLYYKNYYDCQANALTRSVYQQCANQVTPKPPEWLKQLNGDT</sequence>
<feature type="transmembrane region" description="Helical" evidence="2">
    <location>
        <begin position="133"/>
        <end position="159"/>
    </location>
</feature>
<feature type="region of interest" description="Disordered" evidence="1">
    <location>
        <begin position="179"/>
        <end position="201"/>
    </location>
</feature>
<keyword evidence="2" id="KW-0472">Membrane</keyword>
<accession>A0ABV6VTI5</accession>
<keyword evidence="2" id="KW-0812">Transmembrane</keyword>
<dbReference type="RefSeq" id="WP_380534860.1">
    <property type="nucleotide sequence ID" value="NZ_JBHFAB010000006.1"/>
</dbReference>
<keyword evidence="4" id="KW-1185">Reference proteome</keyword>